<dbReference type="OrthoDB" id="1700854at2759"/>
<dbReference type="PANTHER" id="PTHR24559:SF444">
    <property type="entry name" value="REVERSE TRANSCRIPTASE DOMAIN-CONTAINING PROTEIN"/>
    <property type="match status" value="1"/>
</dbReference>
<dbReference type="InterPro" id="IPR053134">
    <property type="entry name" value="RNA-dir_DNA_polymerase"/>
</dbReference>
<gene>
    <name evidence="2" type="ORF">E3N88_09842</name>
</gene>
<evidence type="ECO:0000313" key="2">
    <source>
        <dbReference type="EMBL" id="KAD6455136.1"/>
    </source>
</evidence>
<dbReference type="Gene3D" id="3.10.10.10">
    <property type="entry name" value="HIV Type 1 Reverse Transcriptase, subunit A, domain 1"/>
    <property type="match status" value="1"/>
</dbReference>
<accession>A0A5N6PMH5</accession>
<dbReference type="Gene3D" id="3.30.70.270">
    <property type="match status" value="2"/>
</dbReference>
<protein>
    <recommendedName>
        <fullName evidence="1">Reverse transcriptase domain-containing protein</fullName>
    </recommendedName>
</protein>
<organism evidence="2 3">
    <name type="scientific">Mikania micrantha</name>
    <name type="common">bitter vine</name>
    <dbReference type="NCBI Taxonomy" id="192012"/>
    <lineage>
        <taxon>Eukaryota</taxon>
        <taxon>Viridiplantae</taxon>
        <taxon>Streptophyta</taxon>
        <taxon>Embryophyta</taxon>
        <taxon>Tracheophyta</taxon>
        <taxon>Spermatophyta</taxon>
        <taxon>Magnoliopsida</taxon>
        <taxon>eudicotyledons</taxon>
        <taxon>Gunneridae</taxon>
        <taxon>Pentapetalae</taxon>
        <taxon>asterids</taxon>
        <taxon>campanulids</taxon>
        <taxon>Asterales</taxon>
        <taxon>Asteraceae</taxon>
        <taxon>Asteroideae</taxon>
        <taxon>Heliantheae alliance</taxon>
        <taxon>Eupatorieae</taxon>
        <taxon>Mikania</taxon>
    </lineage>
</organism>
<comment type="caution">
    <text evidence="2">The sequence shown here is derived from an EMBL/GenBank/DDBJ whole genome shotgun (WGS) entry which is preliminary data.</text>
</comment>
<sequence>MGDVVKKEVLRLLDAGLIYSIYDSSWVSPVHVVPKKGGMTVVVNKNKQIVPTRTVTGWRVCIDYRRLNDATRKDHFPLPFIDQMLERLSRQQFYCFLDGFSGYFQIPIAPEDQEKTTFTCPYGSFSYRHMPFGLCDAQATFQRCMVAIFQDMIETSMEVFIDVLSMFGSSFDQCLTNLEKMLRRCVETNIMLNWEKCQFMVTEGIVLGHKISHDGIQVDKAKIETISNLPPPTSLKVVRSFLGHAGFYKRFIKDISKFTRPITRLLYKDLEFVFDDECLKAFEYLKEILVSAPILITPDWRRPFELMCE</sequence>
<dbReference type="InterPro" id="IPR000477">
    <property type="entry name" value="RT_dom"/>
</dbReference>
<dbReference type="Proteomes" id="UP000326396">
    <property type="component" value="Linkage Group LG12"/>
</dbReference>
<dbReference type="PANTHER" id="PTHR24559">
    <property type="entry name" value="TRANSPOSON TY3-I GAG-POL POLYPROTEIN"/>
    <property type="match status" value="1"/>
</dbReference>
<proteinExistence type="predicted"/>
<dbReference type="CDD" id="cd01647">
    <property type="entry name" value="RT_LTR"/>
    <property type="match status" value="1"/>
</dbReference>
<keyword evidence="3" id="KW-1185">Reference proteome</keyword>
<feature type="domain" description="Reverse transcriptase" evidence="1">
    <location>
        <begin position="47"/>
        <end position="211"/>
    </location>
</feature>
<reference evidence="2 3" key="1">
    <citation type="submission" date="2019-05" db="EMBL/GenBank/DDBJ databases">
        <title>Mikania micrantha, genome provides insights into the molecular mechanism of rapid growth.</title>
        <authorList>
            <person name="Liu B."/>
        </authorList>
    </citation>
    <scope>NUCLEOTIDE SEQUENCE [LARGE SCALE GENOMIC DNA]</scope>
    <source>
        <strain evidence="2">NLD-2019</strain>
        <tissue evidence="2">Leaf</tissue>
    </source>
</reference>
<dbReference type="SUPFAM" id="SSF56672">
    <property type="entry name" value="DNA/RNA polymerases"/>
    <property type="match status" value="1"/>
</dbReference>
<dbReference type="AlphaFoldDB" id="A0A5N6PMH5"/>
<dbReference type="FunFam" id="3.30.70.270:FF:000020">
    <property type="entry name" value="Transposon Tf2-6 polyprotein-like Protein"/>
    <property type="match status" value="1"/>
</dbReference>
<evidence type="ECO:0000313" key="3">
    <source>
        <dbReference type="Proteomes" id="UP000326396"/>
    </source>
</evidence>
<dbReference type="InterPro" id="IPR043502">
    <property type="entry name" value="DNA/RNA_pol_sf"/>
</dbReference>
<dbReference type="InterPro" id="IPR043128">
    <property type="entry name" value="Rev_trsase/Diguanyl_cyclase"/>
</dbReference>
<evidence type="ECO:0000259" key="1">
    <source>
        <dbReference type="Pfam" id="PF00078"/>
    </source>
</evidence>
<name>A0A5N6PMH5_9ASTR</name>
<dbReference type="EMBL" id="SZYD01000004">
    <property type="protein sequence ID" value="KAD6455136.1"/>
    <property type="molecule type" value="Genomic_DNA"/>
</dbReference>
<dbReference type="Pfam" id="PF00078">
    <property type="entry name" value="RVT_1"/>
    <property type="match status" value="1"/>
</dbReference>